<dbReference type="Proteomes" id="UP000823749">
    <property type="component" value="Chromosome 4"/>
</dbReference>
<dbReference type="EMBL" id="JACTNZ010000004">
    <property type="protein sequence ID" value="KAG5555215.1"/>
    <property type="molecule type" value="Genomic_DNA"/>
</dbReference>
<evidence type="ECO:0000313" key="1">
    <source>
        <dbReference type="EMBL" id="KAG5555215.1"/>
    </source>
</evidence>
<accession>A0AAV6KS26</accession>
<reference evidence="1" key="1">
    <citation type="submission" date="2020-08" db="EMBL/GenBank/DDBJ databases">
        <title>Plant Genome Project.</title>
        <authorList>
            <person name="Zhang R.-G."/>
        </authorList>
    </citation>
    <scope>NUCLEOTIDE SEQUENCE</scope>
    <source>
        <strain evidence="1">WSP0</strain>
        <tissue evidence="1">Leaf</tissue>
    </source>
</reference>
<comment type="caution">
    <text evidence="1">The sequence shown here is derived from an EMBL/GenBank/DDBJ whole genome shotgun (WGS) entry which is preliminary data.</text>
</comment>
<keyword evidence="2" id="KW-1185">Reference proteome</keyword>
<protein>
    <submittedName>
        <fullName evidence="1">Uncharacterized protein</fullName>
    </submittedName>
</protein>
<organism evidence="1 2">
    <name type="scientific">Rhododendron griersonianum</name>
    <dbReference type="NCBI Taxonomy" id="479676"/>
    <lineage>
        <taxon>Eukaryota</taxon>
        <taxon>Viridiplantae</taxon>
        <taxon>Streptophyta</taxon>
        <taxon>Embryophyta</taxon>
        <taxon>Tracheophyta</taxon>
        <taxon>Spermatophyta</taxon>
        <taxon>Magnoliopsida</taxon>
        <taxon>eudicotyledons</taxon>
        <taxon>Gunneridae</taxon>
        <taxon>Pentapetalae</taxon>
        <taxon>asterids</taxon>
        <taxon>Ericales</taxon>
        <taxon>Ericaceae</taxon>
        <taxon>Ericoideae</taxon>
        <taxon>Rhodoreae</taxon>
        <taxon>Rhododendron</taxon>
    </lineage>
</organism>
<name>A0AAV6KS26_9ERIC</name>
<gene>
    <name evidence="1" type="ORF">RHGRI_012681</name>
</gene>
<dbReference type="AlphaFoldDB" id="A0AAV6KS26"/>
<sequence>MENYNRSCEEYVATQEQEGDAGKKYGGLVPKKKPLISKAKYIQVVRRIMNGPSLIQQTGPYARERLINNSPLEDLLVLPEAIVEVR</sequence>
<proteinExistence type="predicted"/>
<evidence type="ECO:0000313" key="2">
    <source>
        <dbReference type="Proteomes" id="UP000823749"/>
    </source>
</evidence>